<feature type="binding site" evidence="12 16">
    <location>
        <position position="440"/>
    </location>
    <ligand>
        <name>substrate</name>
    </ligand>
</feature>
<evidence type="ECO:0000256" key="4">
    <source>
        <dbReference type="ARBA" id="ARBA00012965"/>
    </source>
</evidence>
<evidence type="ECO:0000256" key="11">
    <source>
        <dbReference type="ARBA" id="ARBA00049489"/>
    </source>
</evidence>
<comment type="cofactor">
    <cofactor evidence="12 17">
        <name>Zn(2+)</name>
        <dbReference type="ChEBI" id="CHEBI:29105"/>
    </cofactor>
    <text evidence="12 17">Binds 1 zinc ion per subunit.</text>
</comment>
<dbReference type="AlphaFoldDB" id="A0A1G6SWJ1"/>
<dbReference type="GO" id="GO:0008270">
    <property type="term" value="F:zinc ion binding"/>
    <property type="evidence" value="ECO:0007669"/>
    <property type="project" value="UniProtKB-UniRule"/>
</dbReference>
<dbReference type="InterPro" id="IPR012131">
    <property type="entry name" value="Hstdl_DH"/>
</dbReference>
<dbReference type="NCBIfam" id="TIGR00069">
    <property type="entry name" value="hisD"/>
    <property type="match status" value="1"/>
</dbReference>
<dbReference type="InterPro" id="IPR016161">
    <property type="entry name" value="Ald_DH/histidinol_DH"/>
</dbReference>
<dbReference type="Gene3D" id="3.40.50.1980">
    <property type="entry name" value="Nitrogenase molybdenum iron protein domain"/>
    <property type="match status" value="2"/>
</dbReference>
<evidence type="ECO:0000256" key="10">
    <source>
        <dbReference type="ARBA" id="ARBA00023102"/>
    </source>
</evidence>
<reference evidence="19 20" key="1">
    <citation type="submission" date="2016-10" db="EMBL/GenBank/DDBJ databases">
        <authorList>
            <person name="de Groot N.N."/>
        </authorList>
    </citation>
    <scope>NUCLEOTIDE SEQUENCE [LARGE SCALE GENOMIC DNA]</scope>
    <source>
        <strain evidence="19 20">DSM 16957</strain>
    </source>
</reference>
<feature type="binding site" evidence="12 17">
    <location>
        <position position="445"/>
    </location>
    <ligand>
        <name>Zn(2+)</name>
        <dbReference type="ChEBI" id="CHEBI:29105"/>
    </ligand>
</feature>
<dbReference type="Proteomes" id="UP000199603">
    <property type="component" value="Unassembled WGS sequence"/>
</dbReference>
<dbReference type="SUPFAM" id="SSF53720">
    <property type="entry name" value="ALDH-like"/>
    <property type="match status" value="1"/>
</dbReference>
<sequence>MSTTTEKTAAERTTGERPVPFAARELRVLDWNRIDDAQRRMALRRPAQGARAVLAENVERILTQVRADGDSTLRALTRRFDGCELGSFRVTEDEFATAEAQVSPALKQAITHAIERLVKFHEAGAPRGYALETAPGLNCERVIRPIERVGLYVPAGSAPLPSTAIMLGVPARIAGCSEIVLCTPPKPDGSVDPTVLVAARLCGISTVFKLGGAQAVAAMAYGTESVPKCDKIFGPGNAWVTEAKLQVANDPDGAAIDMPAGPSEVLVIADATASPEFIASDLLSQAEHGPDSQVLLISDSQALLESVAVELEKQTAELPRREILAKALTHARLILSRDIPQAIEISNRYAPEHLILQVEQPRQWLDRVRSAGSIFLGALAPEALGDYCSGTNHVLPTYGAARAYSGVSVASFVKLITVQEVSAEGLNIAGPDAAEMARAEGLIAHERAVTRRLAAIAEGRA</sequence>
<keyword evidence="8 12" id="KW-0560">Oxidoreductase</keyword>
<name>A0A1G6SWJ1_9GAMM</name>
<keyword evidence="7 12" id="KW-0862">Zinc</keyword>
<dbReference type="FunFam" id="3.40.50.1980:FF:000002">
    <property type="entry name" value="Histidinol dehydrogenase, chloroplastic"/>
    <property type="match status" value="1"/>
</dbReference>
<feature type="binding site" evidence="12 17">
    <location>
        <position position="288"/>
    </location>
    <ligand>
        <name>Zn(2+)</name>
        <dbReference type="ChEBI" id="CHEBI:29105"/>
    </ligand>
</feature>
<dbReference type="PRINTS" id="PR00083">
    <property type="entry name" value="HOLDHDRGNASE"/>
</dbReference>
<keyword evidence="10 12" id="KW-0368">Histidine biosynthesis</keyword>
<comment type="function">
    <text evidence="1 12">Catalyzes the sequential NAD-dependent oxidations of L-histidinol to L-histidinaldehyde and then to L-histidine.</text>
</comment>
<keyword evidence="9 12" id="KW-0520">NAD</keyword>
<accession>A0A1G6SWJ1</accession>
<comment type="pathway">
    <text evidence="2 12">Amino-acid biosynthesis; L-histidine biosynthesis; L-histidine from 5-phospho-alpha-D-ribose 1-diphosphate: step 9/9.</text>
</comment>
<feature type="binding site" evidence="12 16">
    <location>
        <position position="353"/>
    </location>
    <ligand>
        <name>substrate</name>
    </ligand>
</feature>
<evidence type="ECO:0000256" key="1">
    <source>
        <dbReference type="ARBA" id="ARBA00003850"/>
    </source>
</evidence>
<dbReference type="CDD" id="cd06572">
    <property type="entry name" value="Histidinol_dh"/>
    <property type="match status" value="1"/>
</dbReference>
<protein>
    <recommendedName>
        <fullName evidence="4 12">Histidinol dehydrogenase</fullName>
        <shortName evidence="12">HDH</shortName>
        <ecNumber evidence="4 12">1.1.1.23</ecNumber>
    </recommendedName>
</protein>
<comment type="similarity">
    <text evidence="3 12 13 18">Belongs to the histidinol dehydrogenase family.</text>
</comment>
<feature type="binding site" evidence="12 16">
    <location>
        <position position="445"/>
    </location>
    <ligand>
        <name>substrate</name>
    </ligand>
</feature>
<evidence type="ECO:0000256" key="13">
    <source>
        <dbReference type="PIRNR" id="PIRNR000099"/>
    </source>
</evidence>
<dbReference type="GO" id="GO:0004399">
    <property type="term" value="F:histidinol dehydrogenase activity"/>
    <property type="evidence" value="ECO:0007669"/>
    <property type="project" value="UniProtKB-UniRule"/>
</dbReference>
<evidence type="ECO:0000313" key="19">
    <source>
        <dbReference type="EMBL" id="SDD20515.1"/>
    </source>
</evidence>
<evidence type="ECO:0000256" key="18">
    <source>
        <dbReference type="RuleBase" id="RU004175"/>
    </source>
</evidence>
<evidence type="ECO:0000256" key="6">
    <source>
        <dbReference type="ARBA" id="ARBA00022723"/>
    </source>
</evidence>
<evidence type="ECO:0000313" key="20">
    <source>
        <dbReference type="Proteomes" id="UP000199603"/>
    </source>
</evidence>
<dbReference type="GO" id="GO:0000105">
    <property type="term" value="P:L-histidine biosynthetic process"/>
    <property type="evidence" value="ECO:0007669"/>
    <property type="project" value="UniProtKB-UniRule"/>
</dbReference>
<dbReference type="GO" id="GO:0005829">
    <property type="term" value="C:cytosol"/>
    <property type="evidence" value="ECO:0007669"/>
    <property type="project" value="TreeGrafter"/>
</dbReference>
<feature type="binding site" evidence="12 16">
    <location>
        <position position="285"/>
    </location>
    <ligand>
        <name>substrate</name>
    </ligand>
</feature>
<keyword evidence="6 12" id="KW-0479">Metal-binding</keyword>
<evidence type="ECO:0000256" key="8">
    <source>
        <dbReference type="ARBA" id="ARBA00023002"/>
    </source>
</evidence>
<dbReference type="PANTHER" id="PTHR21256">
    <property type="entry name" value="HISTIDINOL DEHYDROGENASE HDH"/>
    <property type="match status" value="1"/>
</dbReference>
<evidence type="ECO:0000256" key="2">
    <source>
        <dbReference type="ARBA" id="ARBA00004940"/>
    </source>
</evidence>
<comment type="catalytic activity">
    <reaction evidence="11 12">
        <text>L-histidinol + 2 NAD(+) + H2O = L-histidine + 2 NADH + 3 H(+)</text>
        <dbReference type="Rhea" id="RHEA:20641"/>
        <dbReference type="ChEBI" id="CHEBI:15377"/>
        <dbReference type="ChEBI" id="CHEBI:15378"/>
        <dbReference type="ChEBI" id="CHEBI:57540"/>
        <dbReference type="ChEBI" id="CHEBI:57595"/>
        <dbReference type="ChEBI" id="CHEBI:57699"/>
        <dbReference type="ChEBI" id="CHEBI:57945"/>
        <dbReference type="EC" id="1.1.1.23"/>
    </reaction>
</comment>
<dbReference type="EMBL" id="FNAG01000001">
    <property type="protein sequence ID" value="SDD20515.1"/>
    <property type="molecule type" value="Genomic_DNA"/>
</dbReference>
<feature type="active site" description="Proton acceptor" evidence="12 14">
    <location>
        <position position="353"/>
    </location>
</feature>
<feature type="binding site" evidence="12 16">
    <location>
        <position position="288"/>
    </location>
    <ligand>
        <name>substrate</name>
    </ligand>
</feature>
<evidence type="ECO:0000256" key="7">
    <source>
        <dbReference type="ARBA" id="ARBA00022833"/>
    </source>
</evidence>
<dbReference type="InterPro" id="IPR022695">
    <property type="entry name" value="Histidinol_DH_monofunct"/>
</dbReference>
<proteinExistence type="inferred from homology"/>
<dbReference type="Pfam" id="PF00815">
    <property type="entry name" value="Histidinol_dh"/>
    <property type="match status" value="1"/>
</dbReference>
<dbReference type="PANTHER" id="PTHR21256:SF2">
    <property type="entry name" value="HISTIDINE BIOSYNTHESIS TRIFUNCTIONAL PROTEIN"/>
    <property type="match status" value="1"/>
</dbReference>
<dbReference type="FunFam" id="3.40.50.1980:FF:000001">
    <property type="entry name" value="Histidinol dehydrogenase"/>
    <property type="match status" value="1"/>
</dbReference>
<dbReference type="InterPro" id="IPR001692">
    <property type="entry name" value="Histidinol_DH_CS"/>
</dbReference>
<feature type="binding site" evidence="12 15">
    <location>
        <position position="214"/>
    </location>
    <ligand>
        <name>NAD(+)</name>
        <dbReference type="ChEBI" id="CHEBI:57540"/>
    </ligand>
</feature>
<evidence type="ECO:0000256" key="17">
    <source>
        <dbReference type="PIRSR" id="PIRSR000099-4"/>
    </source>
</evidence>
<dbReference type="STRING" id="265719.SAMN04488509_101704"/>
<dbReference type="PROSITE" id="PS00611">
    <property type="entry name" value="HISOL_DEHYDROGENASE"/>
    <property type="match status" value="1"/>
</dbReference>
<evidence type="ECO:0000256" key="14">
    <source>
        <dbReference type="PIRSR" id="PIRSR000099-1"/>
    </source>
</evidence>
<keyword evidence="5 12" id="KW-0028">Amino-acid biosynthesis</keyword>
<keyword evidence="20" id="KW-1185">Reference proteome</keyword>
<evidence type="ECO:0000256" key="3">
    <source>
        <dbReference type="ARBA" id="ARBA00010178"/>
    </source>
</evidence>
<feature type="binding site" evidence="12 16">
    <location>
        <position position="263"/>
    </location>
    <ligand>
        <name>substrate</name>
    </ligand>
</feature>
<feature type="binding site" evidence="12 17">
    <location>
        <position position="386"/>
    </location>
    <ligand>
        <name>Zn(2+)</name>
        <dbReference type="ChEBI" id="CHEBI:29105"/>
    </ligand>
</feature>
<gene>
    <name evidence="12" type="primary">hisD</name>
    <name evidence="19" type="ORF">SAMN04488509_101704</name>
</gene>
<dbReference type="EC" id="1.1.1.23" evidence="4 12"/>
<dbReference type="GO" id="GO:0051287">
    <property type="term" value="F:NAD binding"/>
    <property type="evidence" value="ECO:0007669"/>
    <property type="project" value="InterPro"/>
</dbReference>
<evidence type="ECO:0000256" key="9">
    <source>
        <dbReference type="ARBA" id="ARBA00023027"/>
    </source>
</evidence>
<dbReference type="HAMAP" id="MF_01024">
    <property type="entry name" value="HisD"/>
    <property type="match status" value="1"/>
</dbReference>
<evidence type="ECO:0000256" key="16">
    <source>
        <dbReference type="PIRSR" id="PIRSR000099-3"/>
    </source>
</evidence>
<feature type="binding site" evidence="12 15">
    <location>
        <position position="237"/>
    </location>
    <ligand>
        <name>NAD(+)</name>
        <dbReference type="ChEBI" id="CHEBI:57540"/>
    </ligand>
</feature>
<feature type="binding site" evidence="12 15">
    <location>
        <position position="152"/>
    </location>
    <ligand>
        <name>NAD(+)</name>
        <dbReference type="ChEBI" id="CHEBI:57540"/>
    </ligand>
</feature>
<feature type="binding site" evidence="12 16">
    <location>
        <position position="386"/>
    </location>
    <ligand>
        <name>substrate</name>
    </ligand>
</feature>
<evidence type="ECO:0000256" key="15">
    <source>
        <dbReference type="PIRSR" id="PIRSR000099-2"/>
    </source>
</evidence>
<dbReference type="UniPathway" id="UPA00031">
    <property type="reaction ID" value="UER00014"/>
</dbReference>
<dbReference type="Gene3D" id="1.20.5.1300">
    <property type="match status" value="1"/>
</dbReference>
<feature type="binding site" evidence="12 17">
    <location>
        <position position="285"/>
    </location>
    <ligand>
        <name>Zn(2+)</name>
        <dbReference type="ChEBI" id="CHEBI:29105"/>
    </ligand>
</feature>
<dbReference type="PIRSF" id="PIRSF000099">
    <property type="entry name" value="Histidinol_dh"/>
    <property type="match status" value="1"/>
</dbReference>
<feature type="active site" description="Proton acceptor" evidence="12 14">
    <location>
        <position position="352"/>
    </location>
</feature>
<evidence type="ECO:0000256" key="12">
    <source>
        <dbReference type="HAMAP-Rule" id="MF_01024"/>
    </source>
</evidence>
<organism evidence="19 20">
    <name type="scientific">Aquimonas voraii</name>
    <dbReference type="NCBI Taxonomy" id="265719"/>
    <lineage>
        <taxon>Bacteria</taxon>
        <taxon>Pseudomonadati</taxon>
        <taxon>Pseudomonadota</taxon>
        <taxon>Gammaproteobacteria</taxon>
        <taxon>Lysobacterales</taxon>
        <taxon>Lysobacteraceae</taxon>
        <taxon>Aquimonas</taxon>
    </lineage>
</organism>
<evidence type="ECO:0000256" key="5">
    <source>
        <dbReference type="ARBA" id="ARBA00022605"/>
    </source>
</evidence>